<gene>
    <name evidence="1" type="ORF">FD06_GL001167</name>
</gene>
<dbReference type="Proteomes" id="UP000052012">
    <property type="component" value="Unassembled WGS sequence"/>
</dbReference>
<dbReference type="RefSeq" id="WP_237757228.1">
    <property type="nucleotide sequence ID" value="NZ_AYYQ01000027.1"/>
</dbReference>
<evidence type="ECO:0008006" key="3">
    <source>
        <dbReference type="Google" id="ProtNLM"/>
    </source>
</evidence>
<comment type="caution">
    <text evidence="1">The sequence shown here is derived from an EMBL/GenBank/DDBJ whole genome shotgun (WGS) entry which is preliminary data.</text>
</comment>
<evidence type="ECO:0000313" key="1">
    <source>
        <dbReference type="EMBL" id="KRM68388.1"/>
    </source>
</evidence>
<dbReference type="InterPro" id="IPR007838">
    <property type="entry name" value="Cell_div_ZapA-like"/>
</dbReference>
<dbReference type="SUPFAM" id="SSF102829">
    <property type="entry name" value="Cell division protein ZapA-like"/>
    <property type="match status" value="1"/>
</dbReference>
<organism evidence="1 2">
    <name type="scientific">Apilactobacillus ozensis DSM 23829 = JCM 17196</name>
    <dbReference type="NCBI Taxonomy" id="1423781"/>
    <lineage>
        <taxon>Bacteria</taxon>
        <taxon>Bacillati</taxon>
        <taxon>Bacillota</taxon>
        <taxon>Bacilli</taxon>
        <taxon>Lactobacillales</taxon>
        <taxon>Lactobacillaceae</taxon>
        <taxon>Apilactobacillus</taxon>
    </lineage>
</organism>
<keyword evidence="2" id="KW-1185">Reference proteome</keyword>
<reference evidence="1 2" key="1">
    <citation type="journal article" date="2015" name="Genome Announc.">
        <title>Expanding the biotechnology potential of lactobacilli through comparative genomics of 213 strains and associated genera.</title>
        <authorList>
            <person name="Sun Z."/>
            <person name="Harris H.M."/>
            <person name="McCann A."/>
            <person name="Guo C."/>
            <person name="Argimon S."/>
            <person name="Zhang W."/>
            <person name="Yang X."/>
            <person name="Jeffery I.B."/>
            <person name="Cooney J.C."/>
            <person name="Kagawa T.F."/>
            <person name="Liu W."/>
            <person name="Song Y."/>
            <person name="Salvetti E."/>
            <person name="Wrobel A."/>
            <person name="Rasinkangas P."/>
            <person name="Parkhill J."/>
            <person name="Rea M.C."/>
            <person name="O'Sullivan O."/>
            <person name="Ritari J."/>
            <person name="Douillard F.P."/>
            <person name="Paul Ross R."/>
            <person name="Yang R."/>
            <person name="Briner A.E."/>
            <person name="Felis G.E."/>
            <person name="de Vos W.M."/>
            <person name="Barrangou R."/>
            <person name="Klaenhammer T.R."/>
            <person name="Caufield P.W."/>
            <person name="Cui Y."/>
            <person name="Zhang H."/>
            <person name="O'Toole P.W."/>
        </authorList>
    </citation>
    <scope>NUCLEOTIDE SEQUENCE [LARGE SCALE GENOMIC DNA]</scope>
    <source>
        <strain evidence="1 2">DSM 23829</strain>
    </source>
</reference>
<dbReference type="AlphaFoldDB" id="A0A0R2ARW0"/>
<name>A0A0R2ARW0_9LACO</name>
<sequence>MSNIDGNQRFKAKIGNKNYTFVGKSSFEHMKTVTDLMNDQLNKIKELSPSIDNDDAAILLAFNAISDQVKMQKKLNEFISKNDKESKE</sequence>
<evidence type="ECO:0000313" key="2">
    <source>
        <dbReference type="Proteomes" id="UP000052012"/>
    </source>
</evidence>
<dbReference type="Gene3D" id="6.10.250.790">
    <property type="match status" value="1"/>
</dbReference>
<dbReference type="Pfam" id="PF05164">
    <property type="entry name" value="ZapA"/>
    <property type="match status" value="1"/>
</dbReference>
<dbReference type="InterPro" id="IPR036192">
    <property type="entry name" value="Cell_div_ZapA-like_sf"/>
</dbReference>
<proteinExistence type="predicted"/>
<protein>
    <recommendedName>
        <fullName evidence="3">Stimulator of FtsZ polymerization and component of cell-division Z-ring</fullName>
    </recommendedName>
</protein>
<dbReference type="PATRIC" id="fig|1423781.4.peg.1209"/>
<dbReference type="STRING" id="1423781.FD06_GL001167"/>
<dbReference type="InterPro" id="IPR053712">
    <property type="entry name" value="Bac_CellDiv_Activator"/>
</dbReference>
<dbReference type="EMBL" id="AYYQ01000027">
    <property type="protein sequence ID" value="KRM68388.1"/>
    <property type="molecule type" value="Genomic_DNA"/>
</dbReference>
<accession>A0A0R2ARW0</accession>